<dbReference type="PANTHER" id="PTHR12601">
    <property type="entry name" value="EUKARYOTIC TRANSLATION INITIATION FACTOR 3 SUBUNIT EIF-3"/>
    <property type="match status" value="1"/>
</dbReference>
<dbReference type="STRING" id="559304.G8YBZ8"/>
<feature type="region of interest" description="Disordered" evidence="3">
    <location>
        <begin position="746"/>
        <end position="809"/>
    </location>
</feature>
<dbReference type="InterPro" id="IPR025697">
    <property type="entry name" value="CLU_dom"/>
</dbReference>
<dbReference type="Gene3D" id="1.25.40.10">
    <property type="entry name" value="Tetratricopeptide repeat domain"/>
    <property type="match status" value="1"/>
</dbReference>
<dbReference type="GO" id="GO:0007005">
    <property type="term" value="P:mitochondrion organization"/>
    <property type="evidence" value="ECO:0007669"/>
    <property type="project" value="UniProtKB-UniRule"/>
</dbReference>
<dbReference type="EMBL" id="FO082050">
    <property type="protein sequence ID" value="CCE82479.1"/>
    <property type="molecule type" value="Genomic_DNA"/>
</dbReference>
<comment type="subcellular location">
    <subcellularLocation>
        <location evidence="2">Cytoplasm</location>
    </subcellularLocation>
</comment>
<comment type="similarity">
    <text evidence="2">Belongs to the CLU family.</text>
</comment>
<dbReference type="GO" id="GO:0005737">
    <property type="term" value="C:cytoplasm"/>
    <property type="evidence" value="ECO:0007669"/>
    <property type="project" value="UniProtKB-SubCell"/>
</dbReference>
<feature type="region of interest" description="Disordered" evidence="3">
    <location>
        <begin position="1245"/>
        <end position="1305"/>
    </location>
</feature>
<feature type="region of interest" description="Disordered" evidence="3">
    <location>
        <begin position="150"/>
        <end position="184"/>
    </location>
</feature>
<comment type="subunit">
    <text evidence="2">May associate with the eukaryotic translation initiation factor 3 (eIF-3) complex.</text>
</comment>
<comment type="function">
    <text evidence="2">mRNA-binding protein involved in proper cytoplasmic distribution of mitochondria.</text>
</comment>
<dbReference type="CDD" id="cd15466">
    <property type="entry name" value="CLU-central"/>
    <property type="match status" value="1"/>
</dbReference>
<reference evidence="5 6" key="1">
    <citation type="journal article" date="2012" name="G3 (Bethesda)">
        <title>Pichia sorbitophila, an interspecies yeast hybrid reveals early steps of genome resolution following polyploidization.</title>
        <authorList>
            <person name="Leh Louis V."/>
            <person name="Despons L."/>
            <person name="Friedrich A."/>
            <person name="Martin T."/>
            <person name="Durrens P."/>
            <person name="Casaregola S."/>
            <person name="Neuveglise C."/>
            <person name="Fairhead C."/>
            <person name="Marck C."/>
            <person name="Cruz J.A."/>
            <person name="Straub M.L."/>
            <person name="Kugler V."/>
            <person name="Sacerdot C."/>
            <person name="Uzunov Z."/>
            <person name="Thierry A."/>
            <person name="Weiss S."/>
            <person name="Bleykasten C."/>
            <person name="De Montigny J."/>
            <person name="Jacques N."/>
            <person name="Jung P."/>
            <person name="Lemaire M."/>
            <person name="Mallet S."/>
            <person name="Morel G."/>
            <person name="Richard G.F."/>
            <person name="Sarkar A."/>
            <person name="Savel G."/>
            <person name="Schacherer J."/>
            <person name="Seret M.L."/>
            <person name="Talla E."/>
            <person name="Samson G."/>
            <person name="Jubin C."/>
            <person name="Poulain J."/>
            <person name="Vacherie B."/>
            <person name="Barbe V."/>
            <person name="Pelletier E."/>
            <person name="Sherman D.J."/>
            <person name="Westhof E."/>
            <person name="Weissenbach J."/>
            <person name="Baret P.V."/>
            <person name="Wincker P."/>
            <person name="Gaillardin C."/>
            <person name="Dujon B."/>
            <person name="Souciet J.L."/>
        </authorList>
    </citation>
    <scope>NUCLEOTIDE SEQUENCE [LARGE SCALE GENOMIC DNA]</scope>
    <source>
        <strain evidence="6">ATCC MYA-4447 / BCRC 22081 / CBS 7064 / NBRC 10061 / NRRL Y-12695</strain>
    </source>
</reference>
<sequence>MAAEETSNDANLAEDAKVISLNVKLPSFVAAEEALKVQSFPTDTLSDLTSAMQGLPITQNLTNFAIYYGSVNLGESFNELETLEEIFAVLGVQTDEISLELKERLYNLNDVFLHLSRFRESVGLHFIDRNIIDFGVLSGSGKFHNLKLEEELPGSNKANEKSTSTNSDQKDDEDDKEKKEPVILSDESKAKIDETVNDLVNNLPKDLESHGDLENILSHLKLPLKSLSLSQWNPVSASRKVKGDLLYITLQTLENETYHITCHSTGFFVNRSSASKFNPEIKHMDNNADVSKDYLLINLVDRLSPSFSKVIKENEVALASIARYPESYLLHTNCAPASPWIVKSSNAVNIPDFSRGQFPLINNGVDGAEFVKEWNEDFQAIKELPNETVNERILRDKFLMKLLHDFNKAASKTAISIVNGEIPPLNPNEPTRNHIYLRNGIFYSFGVDANETFALSGGDEASRYTSVKDLNSIKLLNRYDAKGIYNLVSCVVDYMGKRVLCQAPVPGIFQDSQDPDSGEIPDKVQYGLSTDGSVIYSSPKFEGALKPIAEAFHLKSHNVDEHSENQSQTKLITSKDMKGVQGTDNRKYIIDLYRATPLDIEFIEKNWTQDEFSYPHREAVLRHEAVEEWWKRKVSSTLKDKAEVLESENKEADSESSKPQIVLAADQVVFNPDAFTSTNCVKEDEYQVRDISNFVKQSLIEEFLDDISRQMAPFDGIHLSYILHRKGINLRYLGYIASQAESRKQANLESAKENSEHATESTDSKKLDIGNSEASKETKADQNDKENDESGNNKSEGEDTPQETSKGDFDPVASTLSALYKVCIQEMAARASKHILRNLLSQVSNCLAPNVVAHYHNCLLGADINGKPKFIVDEGFIPFMSKDDLKLKNLDSEAVFALIKKEVYNRFRFELPSNWLSDIVNPLSLFREIALKAGIQWKSQNYGFTKESFEEFIKALEATASSSKYIKQKKNKKGHVQNSDSHSISRETVFVPDDIQSFVPIVKDASYRPRVIDEVFETARYHINKGEKDIGVSLLDNLAAIYVQVYGRVHPETAKFYSLLAQYYAELEMNSEACLYSHKACILMERTIGFDSHETITTYINSAFFESSVNNYTNSLKLYHKALSDWVMIFGKDHPAIVNTFANLAELLVELSLKSSNKKAFEKSISVSTEINGEDSPITGMLRYRYGGALVAANEFKSALDQFKITSEIFAKNIGPDDVLTKKASNFVKNITTYLTYTEKQKAESKKQMMSDVKSTRGNSKSKTNVLNKGLKKGRKNKSPSPNPEIASQSVDEIMQFIEGKSKRK</sequence>
<feature type="compositionally biased region" description="Polar residues" evidence="3">
    <location>
        <begin position="1256"/>
        <end position="1266"/>
    </location>
</feature>
<proteinExistence type="inferred from homology"/>
<dbReference type="PANTHER" id="PTHR12601:SF6">
    <property type="entry name" value="CLUSTERED MITOCHONDRIA PROTEIN HOMOLOG"/>
    <property type="match status" value="1"/>
</dbReference>
<dbReference type="InterPro" id="IPR023231">
    <property type="entry name" value="GSKIP_dom_sf"/>
</dbReference>
<dbReference type="InterPro" id="IPR011990">
    <property type="entry name" value="TPR-like_helical_dom_sf"/>
</dbReference>
<protein>
    <recommendedName>
        <fullName evidence="2">Clustered mitochondria protein homolog</fullName>
    </recommendedName>
    <alternativeName>
        <fullName evidence="2">Protein TIF31 homolog</fullName>
    </alternativeName>
</protein>
<dbReference type="HOGENOM" id="CLU_003256_2_0_1"/>
<dbReference type="Gene3D" id="3.30.2280.10">
    <property type="entry name" value="Hypothetical protein (hspc210)"/>
    <property type="match status" value="1"/>
</dbReference>
<evidence type="ECO:0000256" key="2">
    <source>
        <dbReference type="HAMAP-Rule" id="MF_03013"/>
    </source>
</evidence>
<evidence type="ECO:0000313" key="5">
    <source>
        <dbReference type="EMBL" id="CCE82479.1"/>
    </source>
</evidence>
<dbReference type="HAMAP" id="MF_03013">
    <property type="entry name" value="CLU"/>
    <property type="match status" value="1"/>
</dbReference>
<dbReference type="InterPro" id="IPR028275">
    <property type="entry name" value="CLU_N"/>
</dbReference>
<dbReference type="eggNOG" id="KOG1839">
    <property type="taxonomic scope" value="Eukaryota"/>
</dbReference>
<dbReference type="GO" id="GO:0003729">
    <property type="term" value="F:mRNA binding"/>
    <property type="evidence" value="ECO:0007669"/>
    <property type="project" value="TreeGrafter"/>
</dbReference>
<evidence type="ECO:0000259" key="4">
    <source>
        <dbReference type="PROSITE" id="PS51823"/>
    </source>
</evidence>
<organism evidence="5 6">
    <name type="scientific">Pichia sorbitophila (strain ATCC MYA-4447 / BCRC 22081 / CBS 7064 / NBRC 10061 / NRRL Y-12695)</name>
    <name type="common">Hybrid yeast</name>
    <dbReference type="NCBI Taxonomy" id="559304"/>
    <lineage>
        <taxon>Eukaryota</taxon>
        <taxon>Fungi</taxon>
        <taxon>Dikarya</taxon>
        <taxon>Ascomycota</taxon>
        <taxon>Saccharomycotina</taxon>
        <taxon>Pichiomycetes</taxon>
        <taxon>Debaryomycetaceae</taxon>
        <taxon>Millerozyma</taxon>
    </lineage>
</organism>
<name>G8YBZ8_PICSO</name>
<keyword evidence="6" id="KW-1185">Reference proteome</keyword>
<dbReference type="InterPro" id="IPR027523">
    <property type="entry name" value="CLU_prot"/>
</dbReference>
<evidence type="ECO:0000256" key="3">
    <source>
        <dbReference type="SAM" id="MobiDB-lite"/>
    </source>
</evidence>
<gene>
    <name evidence="5" type="primary">Piso0_002206</name>
    <name evidence="2" type="synonym">CLU1</name>
    <name evidence="2" type="synonym">TIF31</name>
    <name evidence="5" type="ORF">GNLVRS01_PISO0J06983g</name>
</gene>
<dbReference type="InterPro" id="IPR033646">
    <property type="entry name" value="CLU-central"/>
</dbReference>
<keyword evidence="2" id="KW-0694">RNA-binding</keyword>
<dbReference type="Pfam" id="PF13236">
    <property type="entry name" value="CLU"/>
    <property type="match status" value="1"/>
</dbReference>
<dbReference type="SUPFAM" id="SSF103107">
    <property type="entry name" value="Hypothetical protein c14orf129, hspc210"/>
    <property type="match status" value="1"/>
</dbReference>
<dbReference type="GO" id="GO:0048312">
    <property type="term" value="P:intracellular distribution of mitochondria"/>
    <property type="evidence" value="ECO:0007669"/>
    <property type="project" value="TreeGrafter"/>
</dbReference>
<dbReference type="Proteomes" id="UP000005222">
    <property type="component" value="Chromosome J"/>
</dbReference>
<dbReference type="SUPFAM" id="SSF48452">
    <property type="entry name" value="TPR-like"/>
    <property type="match status" value="1"/>
</dbReference>
<evidence type="ECO:0000256" key="1">
    <source>
        <dbReference type="ARBA" id="ARBA00022490"/>
    </source>
</evidence>
<dbReference type="Pfam" id="PF15044">
    <property type="entry name" value="CLU_N"/>
    <property type="match status" value="1"/>
</dbReference>
<keyword evidence="1 2" id="KW-0963">Cytoplasm</keyword>
<evidence type="ECO:0000313" key="6">
    <source>
        <dbReference type="Proteomes" id="UP000005222"/>
    </source>
</evidence>
<feature type="compositionally biased region" description="Basic and acidic residues" evidence="3">
    <location>
        <begin position="746"/>
        <end position="785"/>
    </location>
</feature>
<accession>G8YBZ8</accession>
<dbReference type="Pfam" id="PF12807">
    <property type="entry name" value="eIF3_p135"/>
    <property type="match status" value="1"/>
</dbReference>
<dbReference type="Pfam" id="PF13374">
    <property type="entry name" value="TPR_10"/>
    <property type="match status" value="1"/>
</dbReference>
<dbReference type="PROSITE" id="PS51823">
    <property type="entry name" value="CLU"/>
    <property type="match status" value="1"/>
</dbReference>
<dbReference type="OrthoDB" id="1414216at2759"/>
<dbReference type="OMA" id="DMAQCMR"/>
<dbReference type="InParanoid" id="G8YBZ8"/>
<dbReference type="FunCoup" id="G8YBZ8">
    <property type="interactions" value="1675"/>
</dbReference>
<feature type="domain" description="Clu" evidence="4">
    <location>
        <begin position="347"/>
        <end position="603"/>
    </location>
</feature>